<evidence type="ECO:0000313" key="2">
    <source>
        <dbReference type="Proteomes" id="UP000689195"/>
    </source>
</evidence>
<accession>A0A8S1WC64</accession>
<dbReference type="Proteomes" id="UP000689195">
    <property type="component" value="Unassembled WGS sequence"/>
</dbReference>
<evidence type="ECO:0000313" key="1">
    <source>
        <dbReference type="EMBL" id="CAD8186407.1"/>
    </source>
</evidence>
<organism evidence="1 2">
    <name type="scientific">Paramecium pentaurelia</name>
    <dbReference type="NCBI Taxonomy" id="43138"/>
    <lineage>
        <taxon>Eukaryota</taxon>
        <taxon>Sar</taxon>
        <taxon>Alveolata</taxon>
        <taxon>Ciliophora</taxon>
        <taxon>Intramacronucleata</taxon>
        <taxon>Oligohymenophorea</taxon>
        <taxon>Peniculida</taxon>
        <taxon>Parameciidae</taxon>
        <taxon>Paramecium</taxon>
    </lineage>
</organism>
<dbReference type="EMBL" id="CAJJDO010000087">
    <property type="protein sequence ID" value="CAD8186407.1"/>
    <property type="molecule type" value="Genomic_DNA"/>
</dbReference>
<gene>
    <name evidence="1" type="ORF">PPENT_87.1.T0870059</name>
</gene>
<dbReference type="AlphaFoldDB" id="A0A8S1WC64"/>
<proteinExistence type="predicted"/>
<reference evidence="1" key="1">
    <citation type="submission" date="2021-01" db="EMBL/GenBank/DDBJ databases">
        <authorList>
            <consortium name="Genoscope - CEA"/>
            <person name="William W."/>
        </authorList>
    </citation>
    <scope>NUCLEOTIDE SEQUENCE</scope>
</reference>
<sequence length="102" mass="12198">MVSWKNQRQIRNYCMIIKPKQRLKLIGIKNERIKNKESRKQKETCQTYKITKQEKVIAGQTLNTQQQIYINEKNQEQCSQWNQVLNIPVGIQSFLIMCLRNS</sequence>
<comment type="caution">
    <text evidence="1">The sequence shown here is derived from an EMBL/GenBank/DDBJ whole genome shotgun (WGS) entry which is preliminary data.</text>
</comment>
<keyword evidence="2" id="KW-1185">Reference proteome</keyword>
<protein>
    <submittedName>
        <fullName evidence="1">Uncharacterized protein</fullName>
    </submittedName>
</protein>
<name>A0A8S1WC64_9CILI</name>